<dbReference type="EMBL" id="KK107321">
    <property type="protein sequence ID" value="EZA52673.1"/>
    <property type="molecule type" value="Genomic_DNA"/>
</dbReference>
<reference evidence="1 2" key="1">
    <citation type="journal article" date="2014" name="Curr. Biol.">
        <title>The genome of the clonal raider ant Cerapachys biroi.</title>
        <authorList>
            <person name="Oxley P.R."/>
            <person name="Ji L."/>
            <person name="Fetter-Pruneda I."/>
            <person name="McKenzie S.K."/>
            <person name="Li C."/>
            <person name="Hu H."/>
            <person name="Zhang G."/>
            <person name="Kronauer D.J."/>
        </authorList>
    </citation>
    <scope>NUCLEOTIDE SEQUENCE [LARGE SCALE GENOMIC DNA]</scope>
</reference>
<dbReference type="Proteomes" id="UP000053097">
    <property type="component" value="Unassembled WGS sequence"/>
</dbReference>
<dbReference type="AlphaFoldDB" id="A0A026W9P2"/>
<proteinExistence type="predicted"/>
<sequence length="85" mass="9607">MANDNQRDTGDAASCMRLRKFLVDEDKGKSLRGSPRRSLLISALTLGPTRLQARSSIFIIAYARTYVHMYSATRVAFFPVIRAER</sequence>
<protein>
    <submittedName>
        <fullName evidence="1">Uncharacterized protein</fullName>
    </submittedName>
</protein>
<gene>
    <name evidence="1" type="ORF">X777_07054</name>
</gene>
<accession>A0A026W9P2</accession>
<organism evidence="1 2">
    <name type="scientific">Ooceraea biroi</name>
    <name type="common">Clonal raider ant</name>
    <name type="synonym">Cerapachys biroi</name>
    <dbReference type="NCBI Taxonomy" id="2015173"/>
    <lineage>
        <taxon>Eukaryota</taxon>
        <taxon>Metazoa</taxon>
        <taxon>Ecdysozoa</taxon>
        <taxon>Arthropoda</taxon>
        <taxon>Hexapoda</taxon>
        <taxon>Insecta</taxon>
        <taxon>Pterygota</taxon>
        <taxon>Neoptera</taxon>
        <taxon>Endopterygota</taxon>
        <taxon>Hymenoptera</taxon>
        <taxon>Apocrita</taxon>
        <taxon>Aculeata</taxon>
        <taxon>Formicoidea</taxon>
        <taxon>Formicidae</taxon>
        <taxon>Dorylinae</taxon>
        <taxon>Ooceraea</taxon>
    </lineage>
</organism>
<evidence type="ECO:0000313" key="1">
    <source>
        <dbReference type="EMBL" id="EZA52673.1"/>
    </source>
</evidence>
<keyword evidence="2" id="KW-1185">Reference proteome</keyword>
<name>A0A026W9P2_OOCBI</name>
<evidence type="ECO:0000313" key="2">
    <source>
        <dbReference type="Proteomes" id="UP000053097"/>
    </source>
</evidence>